<feature type="domain" description="PPM-type phosphatase" evidence="11">
    <location>
        <begin position="104"/>
        <end position="398"/>
    </location>
</feature>
<keyword evidence="4" id="KW-0479">Metal-binding</keyword>
<keyword evidence="5 9" id="KW-0378">Hydrolase</keyword>
<evidence type="ECO:0000256" key="9">
    <source>
        <dbReference type="RuleBase" id="RU003465"/>
    </source>
</evidence>
<evidence type="ECO:0000256" key="7">
    <source>
        <dbReference type="ARBA" id="ARBA00022912"/>
    </source>
</evidence>
<evidence type="ECO:0000256" key="4">
    <source>
        <dbReference type="ARBA" id="ARBA00022723"/>
    </source>
</evidence>
<evidence type="ECO:0000256" key="3">
    <source>
        <dbReference type="ARBA" id="ARBA00013081"/>
    </source>
</evidence>
<dbReference type="SMART" id="SM00331">
    <property type="entry name" value="PP2C_SIG"/>
    <property type="match status" value="1"/>
</dbReference>
<dbReference type="Gene3D" id="3.60.40.10">
    <property type="entry name" value="PPM-type phosphatase domain"/>
    <property type="match status" value="1"/>
</dbReference>
<dbReference type="PROSITE" id="PS01032">
    <property type="entry name" value="PPM_1"/>
    <property type="match status" value="1"/>
</dbReference>
<evidence type="ECO:0000313" key="12">
    <source>
        <dbReference type="EMBL" id="CAI9094297.1"/>
    </source>
</evidence>
<dbReference type="EC" id="3.1.3.16" evidence="3"/>
<feature type="compositionally biased region" description="Basic residues" evidence="10">
    <location>
        <begin position="1"/>
        <end position="23"/>
    </location>
</feature>
<feature type="compositionally biased region" description="Basic and acidic residues" evidence="10">
    <location>
        <begin position="69"/>
        <end position="94"/>
    </location>
</feature>
<dbReference type="PROSITE" id="PS51746">
    <property type="entry name" value="PPM_2"/>
    <property type="match status" value="1"/>
</dbReference>
<comment type="cofactor">
    <cofactor evidence="1">
        <name>Mn(2+)</name>
        <dbReference type="ChEBI" id="CHEBI:29035"/>
    </cofactor>
</comment>
<dbReference type="SMART" id="SM00332">
    <property type="entry name" value="PP2Cc"/>
    <property type="match status" value="1"/>
</dbReference>
<accession>A0AAV1CFU3</accession>
<keyword evidence="6" id="KW-0460">Magnesium</keyword>
<dbReference type="EMBL" id="OX459119">
    <property type="protein sequence ID" value="CAI9094297.1"/>
    <property type="molecule type" value="Genomic_DNA"/>
</dbReference>
<dbReference type="InterPro" id="IPR001932">
    <property type="entry name" value="PPM-type_phosphatase-like_dom"/>
</dbReference>
<evidence type="ECO:0000256" key="2">
    <source>
        <dbReference type="ARBA" id="ARBA00001946"/>
    </source>
</evidence>
<evidence type="ECO:0000256" key="8">
    <source>
        <dbReference type="ARBA" id="ARBA00023211"/>
    </source>
</evidence>
<dbReference type="InterPro" id="IPR015655">
    <property type="entry name" value="PP2C"/>
</dbReference>
<dbReference type="InterPro" id="IPR036457">
    <property type="entry name" value="PPM-type-like_dom_sf"/>
</dbReference>
<evidence type="ECO:0000256" key="5">
    <source>
        <dbReference type="ARBA" id="ARBA00022801"/>
    </source>
</evidence>
<evidence type="ECO:0000256" key="10">
    <source>
        <dbReference type="SAM" id="MobiDB-lite"/>
    </source>
</evidence>
<keyword evidence="8" id="KW-0464">Manganese</keyword>
<dbReference type="AlphaFoldDB" id="A0AAV1CFU3"/>
<dbReference type="Pfam" id="PF00481">
    <property type="entry name" value="PP2C"/>
    <property type="match status" value="1"/>
</dbReference>
<feature type="region of interest" description="Disordered" evidence="10">
    <location>
        <begin position="1"/>
        <end position="100"/>
    </location>
</feature>
<name>A0AAV1CFU3_OLDCO</name>
<evidence type="ECO:0000259" key="11">
    <source>
        <dbReference type="PROSITE" id="PS51746"/>
    </source>
</evidence>
<protein>
    <recommendedName>
        <fullName evidence="3">protein-serine/threonine phosphatase</fullName>
        <ecNumber evidence="3">3.1.3.16</ecNumber>
    </recommendedName>
</protein>
<comment type="cofactor">
    <cofactor evidence="2">
        <name>Mg(2+)</name>
        <dbReference type="ChEBI" id="CHEBI:18420"/>
    </cofactor>
</comment>
<evidence type="ECO:0000256" key="6">
    <source>
        <dbReference type="ARBA" id="ARBA00022842"/>
    </source>
</evidence>
<dbReference type="PANTHER" id="PTHR47992">
    <property type="entry name" value="PROTEIN PHOSPHATASE"/>
    <property type="match status" value="1"/>
</dbReference>
<evidence type="ECO:0000256" key="1">
    <source>
        <dbReference type="ARBA" id="ARBA00001936"/>
    </source>
</evidence>
<gene>
    <name evidence="12" type="ORF">OLC1_LOCUS5496</name>
</gene>
<feature type="compositionally biased region" description="Basic and acidic residues" evidence="10">
    <location>
        <begin position="44"/>
        <end position="54"/>
    </location>
</feature>
<keyword evidence="13" id="KW-1185">Reference proteome</keyword>
<dbReference type="Proteomes" id="UP001161247">
    <property type="component" value="Chromosome 2"/>
</dbReference>
<feature type="region of interest" description="Disordered" evidence="10">
    <location>
        <begin position="166"/>
        <end position="190"/>
    </location>
</feature>
<keyword evidence="7 9" id="KW-0904">Protein phosphatase</keyword>
<dbReference type="GO" id="GO:0004722">
    <property type="term" value="F:protein serine/threonine phosphatase activity"/>
    <property type="evidence" value="ECO:0007669"/>
    <property type="project" value="UniProtKB-EC"/>
</dbReference>
<comment type="similarity">
    <text evidence="9">Belongs to the PP2C family.</text>
</comment>
<dbReference type="InterPro" id="IPR000222">
    <property type="entry name" value="PP2C_BS"/>
</dbReference>
<organism evidence="12 13">
    <name type="scientific">Oldenlandia corymbosa var. corymbosa</name>
    <dbReference type="NCBI Taxonomy" id="529605"/>
    <lineage>
        <taxon>Eukaryota</taxon>
        <taxon>Viridiplantae</taxon>
        <taxon>Streptophyta</taxon>
        <taxon>Embryophyta</taxon>
        <taxon>Tracheophyta</taxon>
        <taxon>Spermatophyta</taxon>
        <taxon>Magnoliopsida</taxon>
        <taxon>eudicotyledons</taxon>
        <taxon>Gunneridae</taxon>
        <taxon>Pentapetalae</taxon>
        <taxon>asterids</taxon>
        <taxon>lamiids</taxon>
        <taxon>Gentianales</taxon>
        <taxon>Rubiaceae</taxon>
        <taxon>Rubioideae</taxon>
        <taxon>Spermacoceae</taxon>
        <taxon>Hedyotis-Oldenlandia complex</taxon>
        <taxon>Oldenlandia</taxon>
    </lineage>
</organism>
<sequence>MKLHSSMHIKRRGGGKRNARQKKPGGEDGTLDCKEILVPEEGPADFRPEKRLKAGDFNAGCGSSSSLEVSEKSRELPREVEKGEGDTIREEKDSGAGGSRQVTRLCFGSISVMGRSRVMEDALTASPGILAGRYEFFAVYDGHGGAMVAHSCRDRLHHLLEEELMEAEEPTTSTSADAAAGIPSGSGETESKMNRIQYWTSIMEATFSKMDEEVQVQANEVGKVGEREVGSTAVVAVVGTEELVVANCGDSRAVLSRGGVALPLSNDHKPDRPDEKDRVEAAGGKIIDWDGCRVQGVLATSRSIGDHYLKPYVISKPEVTVNKRTEVDEFLIVATDGLWDVLSNDTACEVVRRCFNGQKYRNFIRESDIPAEAAAVILAELAMAKGSRDNISVIVVDLKEAGSKISGC</sequence>
<dbReference type="SUPFAM" id="SSF81606">
    <property type="entry name" value="PP2C-like"/>
    <property type="match status" value="1"/>
</dbReference>
<evidence type="ECO:0000313" key="13">
    <source>
        <dbReference type="Proteomes" id="UP001161247"/>
    </source>
</evidence>
<dbReference type="CDD" id="cd00143">
    <property type="entry name" value="PP2Cc"/>
    <property type="match status" value="1"/>
</dbReference>
<reference evidence="12" key="1">
    <citation type="submission" date="2023-03" db="EMBL/GenBank/DDBJ databases">
        <authorList>
            <person name="Julca I."/>
        </authorList>
    </citation>
    <scope>NUCLEOTIDE SEQUENCE</scope>
</reference>
<dbReference type="FunFam" id="3.60.40.10:FF:000291">
    <property type="entry name" value="Protein phosphatase 2C 50"/>
    <property type="match status" value="1"/>
</dbReference>
<proteinExistence type="inferred from homology"/>
<dbReference type="GO" id="GO:0046872">
    <property type="term" value="F:metal ion binding"/>
    <property type="evidence" value="ECO:0007669"/>
    <property type="project" value="UniProtKB-KW"/>
</dbReference>